<dbReference type="PANTHER" id="PTHR43401">
    <property type="entry name" value="L-THREONINE 3-DEHYDROGENASE"/>
    <property type="match status" value="1"/>
</dbReference>
<dbReference type="InterPro" id="IPR013154">
    <property type="entry name" value="ADH-like_N"/>
</dbReference>
<dbReference type="InterPro" id="IPR036291">
    <property type="entry name" value="NAD(P)-bd_dom_sf"/>
</dbReference>
<evidence type="ECO:0000313" key="4">
    <source>
        <dbReference type="EMBL" id="KEQ03059.1"/>
    </source>
</evidence>
<organism evidence="4 5">
    <name type="scientific">Pseudorhizobium pelagicum</name>
    <dbReference type="NCBI Taxonomy" id="1509405"/>
    <lineage>
        <taxon>Bacteria</taxon>
        <taxon>Pseudomonadati</taxon>
        <taxon>Pseudomonadota</taxon>
        <taxon>Alphaproteobacteria</taxon>
        <taxon>Hyphomicrobiales</taxon>
        <taxon>Rhizobiaceae</taxon>
        <taxon>Rhizobium/Agrobacterium group</taxon>
        <taxon>Pseudorhizobium</taxon>
    </lineage>
</organism>
<dbReference type="GO" id="GO:0016491">
    <property type="term" value="F:oxidoreductase activity"/>
    <property type="evidence" value="ECO:0007669"/>
    <property type="project" value="UniProtKB-KW"/>
</dbReference>
<dbReference type="Pfam" id="PF00107">
    <property type="entry name" value="ADH_zinc_N"/>
    <property type="match status" value="1"/>
</dbReference>
<dbReference type="Gene3D" id="3.90.180.10">
    <property type="entry name" value="Medium-chain alcohol dehydrogenases, catalytic domain"/>
    <property type="match status" value="1"/>
</dbReference>
<accession>A0A922P0C9</accession>
<dbReference type="InterPro" id="IPR013149">
    <property type="entry name" value="ADH-like_C"/>
</dbReference>
<dbReference type="InterPro" id="IPR011032">
    <property type="entry name" value="GroES-like_sf"/>
</dbReference>
<dbReference type="Gene3D" id="3.40.50.720">
    <property type="entry name" value="NAD(P)-binding Rossmann-like Domain"/>
    <property type="match status" value="1"/>
</dbReference>
<proteinExistence type="predicted"/>
<feature type="domain" description="Alcohol dehydrogenase-like N-terminal" evidence="3">
    <location>
        <begin position="26"/>
        <end position="130"/>
    </location>
</feature>
<dbReference type="RefSeq" id="WP_037169318.1">
    <property type="nucleotide sequence ID" value="NZ_JOKI01000034.1"/>
</dbReference>
<feature type="domain" description="Alcohol dehydrogenase-like C-terminal" evidence="2">
    <location>
        <begin position="168"/>
        <end position="291"/>
    </location>
</feature>
<evidence type="ECO:0000256" key="1">
    <source>
        <dbReference type="ARBA" id="ARBA00023002"/>
    </source>
</evidence>
<evidence type="ECO:0000259" key="3">
    <source>
        <dbReference type="Pfam" id="PF08240"/>
    </source>
</evidence>
<evidence type="ECO:0000259" key="2">
    <source>
        <dbReference type="Pfam" id="PF00107"/>
    </source>
</evidence>
<protein>
    <recommendedName>
        <fullName evidence="6">Dehydrogenase</fullName>
    </recommendedName>
</protein>
<keyword evidence="1" id="KW-0560">Oxidoreductase</keyword>
<dbReference type="AlphaFoldDB" id="A0A922P0C9"/>
<dbReference type="SUPFAM" id="SSF51735">
    <property type="entry name" value="NAD(P)-binding Rossmann-fold domains"/>
    <property type="match status" value="1"/>
</dbReference>
<dbReference type="PANTHER" id="PTHR43401:SF2">
    <property type="entry name" value="L-THREONINE 3-DEHYDROGENASE"/>
    <property type="match status" value="1"/>
</dbReference>
<dbReference type="InterPro" id="IPR050129">
    <property type="entry name" value="Zn_alcohol_dh"/>
</dbReference>
<name>A0A922P0C9_9HYPH</name>
<comment type="caution">
    <text evidence="4">The sequence shown here is derived from an EMBL/GenBank/DDBJ whole genome shotgun (WGS) entry which is preliminary data.</text>
</comment>
<gene>
    <name evidence="4" type="ORF">GV68_17935</name>
</gene>
<evidence type="ECO:0000313" key="5">
    <source>
        <dbReference type="Proteomes" id="UP000052167"/>
    </source>
</evidence>
<keyword evidence="5" id="KW-1185">Reference proteome</keyword>
<reference evidence="4 5" key="1">
    <citation type="submission" date="2014-06" db="EMBL/GenBank/DDBJ databases">
        <title>Rhizobium pelagicum/R2-400B4.</title>
        <authorList>
            <person name="Kimes N.E."/>
            <person name="Lopez-Perez M."/>
        </authorList>
    </citation>
    <scope>NUCLEOTIDE SEQUENCE [LARGE SCALE GENOMIC DNA]</scope>
    <source>
        <strain evidence="4 5">R2-400B4</strain>
    </source>
</reference>
<dbReference type="EMBL" id="JOKJ01000038">
    <property type="protein sequence ID" value="KEQ03059.1"/>
    <property type="molecule type" value="Genomic_DNA"/>
</dbReference>
<evidence type="ECO:0008006" key="6">
    <source>
        <dbReference type="Google" id="ProtNLM"/>
    </source>
</evidence>
<sequence>MRAVVYHGPNQLLVEDRPLPDGPGRLVDVEACGICGTDLMIFAGRHPRTRPQLVLGHEFVGTLLEGVPESGLEAGSRVVCYPLVSCGECDACQNGLEHVCEILHLVGIDSPGGMARFARVAPEALYPVPQDLSSAVAVQVEPLAVCVHAANIAEITGDERVAIIGAGPIGVTLAIVLRQRGVKRIVLSDISLQRLEIARTLGFETAKAGSDLSARPGERPQGFDVVFECAGAAPAVTAAIAHARTGGKIVMVSIHKMPQPVDLQALSFRELRILGTRVYSRAEFRQAIDLLPSIQHDLARLVSRFIDMNQAQEVFAELNDGATDLKVVVKCRPNPEAPGGGG</sequence>
<dbReference type="Proteomes" id="UP000052167">
    <property type="component" value="Unassembled WGS sequence"/>
</dbReference>
<dbReference type="Pfam" id="PF08240">
    <property type="entry name" value="ADH_N"/>
    <property type="match status" value="1"/>
</dbReference>
<dbReference type="SUPFAM" id="SSF50129">
    <property type="entry name" value="GroES-like"/>
    <property type="match status" value="1"/>
</dbReference>